<feature type="domain" description="R3H" evidence="5">
    <location>
        <begin position="402"/>
        <end position="466"/>
    </location>
</feature>
<evidence type="ECO:0000313" key="7">
    <source>
        <dbReference type="RefSeq" id="XP_002735119.1"/>
    </source>
</evidence>
<protein>
    <submittedName>
        <fullName evidence="7">NF-kappa-B-repressing factor-like</fullName>
    </submittedName>
</protein>
<evidence type="ECO:0000256" key="1">
    <source>
        <dbReference type="PROSITE-ProRule" id="PRU00266"/>
    </source>
</evidence>
<dbReference type="InterPro" id="IPR001374">
    <property type="entry name" value="R3H_dom"/>
</dbReference>
<dbReference type="PANTHER" id="PTHR48430">
    <property type="entry name" value="PARTNER OF XRN-2 PROTEIN 1"/>
    <property type="match status" value="1"/>
</dbReference>
<reference evidence="7" key="1">
    <citation type="submission" date="2025-08" db="UniProtKB">
        <authorList>
            <consortium name="RefSeq"/>
        </authorList>
    </citation>
    <scope>IDENTIFICATION</scope>
    <source>
        <tissue evidence="7">Testes</tissue>
    </source>
</reference>
<dbReference type="Pfam" id="PF00035">
    <property type="entry name" value="dsrm"/>
    <property type="match status" value="1"/>
</dbReference>
<feature type="domain" description="G-patch" evidence="4">
    <location>
        <begin position="351"/>
        <end position="397"/>
    </location>
</feature>
<dbReference type="GeneID" id="100366305"/>
<accession>A0ABM0GQK3</accession>
<dbReference type="SMART" id="SM00358">
    <property type="entry name" value="DSRM"/>
    <property type="match status" value="2"/>
</dbReference>
<dbReference type="InterPro" id="IPR036867">
    <property type="entry name" value="R3H_dom_sf"/>
</dbReference>
<dbReference type="SUPFAM" id="SSF54768">
    <property type="entry name" value="dsRNA-binding domain-like"/>
    <property type="match status" value="1"/>
</dbReference>
<evidence type="ECO:0000259" key="5">
    <source>
        <dbReference type="PROSITE" id="PS51061"/>
    </source>
</evidence>
<dbReference type="PROSITE" id="PS50174">
    <property type="entry name" value="G_PATCH"/>
    <property type="match status" value="1"/>
</dbReference>
<evidence type="ECO:0000259" key="3">
    <source>
        <dbReference type="PROSITE" id="PS50137"/>
    </source>
</evidence>
<dbReference type="InterPro" id="IPR000467">
    <property type="entry name" value="G_patch_dom"/>
</dbReference>
<gene>
    <name evidence="7" type="primary">LOC100366305</name>
</gene>
<dbReference type="PANTHER" id="PTHR48430:SF1">
    <property type="entry name" value="PARTNER OF XRN-2 PROTEIN 1"/>
    <property type="match status" value="1"/>
</dbReference>
<dbReference type="Gene3D" id="3.30.1370.50">
    <property type="entry name" value="R3H-like domain"/>
    <property type="match status" value="1"/>
</dbReference>
<dbReference type="PROSITE" id="PS51061">
    <property type="entry name" value="R3H"/>
    <property type="match status" value="1"/>
</dbReference>
<evidence type="ECO:0000313" key="6">
    <source>
        <dbReference type="Proteomes" id="UP000694865"/>
    </source>
</evidence>
<sequence>MEKVKFLAAGIIVGQPIASKLSEKHCSRKRTESSFDSDPPAKSARIEEDCHPINESQSPTVEVNTSLSSQSNTHQKKKKQPFPSQSPPGDNATKLGKMFQEISTRVRSLWDKDTANSIGLLNNILMVFPVKLSYSFVDRSQVLPTPKGGKKCITQWECSLCIGDVYITQAKCGSKNEAKKQCCDTAAKLLKDGHFNVSKVPRTIEEQKTVRLELVAVAGDSTSTGAKPTHPLAKLVIMEHPKELNPICTIMNSCQFSKLAVSFDFKDLTADVDLKGNIKPKHVCKTVINDQVVGVAIHESKKDAKSLSAEKALSRLRKICPVIKVNKEIEGALSKHSLIGTKTSLNEELPDSNIGSKMMKKMGWSGGGLGKIGNIGREKPVEINERFGREGLGVGRPAGKDEIDMKTAQEIIKNYTLSHDRDDLVFSPELNNEERKLLHQAANKFGLKSVSYGSGTNRHLVVKKMRSADDVMQHLVQSGGTSSRYELVLQVKGRMQLLQSTNIQQYIYHHSLAGLQDHVNSQCFEILLHV</sequence>
<dbReference type="InterPro" id="IPR014720">
    <property type="entry name" value="dsRBD_dom"/>
</dbReference>
<dbReference type="SUPFAM" id="SSF82708">
    <property type="entry name" value="R3H domain"/>
    <property type="match status" value="1"/>
</dbReference>
<feature type="region of interest" description="Disordered" evidence="2">
    <location>
        <begin position="18"/>
        <end position="94"/>
    </location>
</feature>
<dbReference type="Pfam" id="PF01424">
    <property type="entry name" value="R3H"/>
    <property type="match status" value="1"/>
</dbReference>
<dbReference type="Proteomes" id="UP000694865">
    <property type="component" value="Unplaced"/>
</dbReference>
<keyword evidence="1" id="KW-0694">RNA-binding</keyword>
<dbReference type="SMART" id="SM00393">
    <property type="entry name" value="R3H"/>
    <property type="match status" value="1"/>
</dbReference>
<feature type="domain" description="DRBM" evidence="3">
    <location>
        <begin position="245"/>
        <end position="318"/>
    </location>
</feature>
<dbReference type="PROSITE" id="PS50137">
    <property type="entry name" value="DS_RBD"/>
    <property type="match status" value="1"/>
</dbReference>
<name>A0ABM0GQK3_SACKO</name>
<dbReference type="Pfam" id="PF01585">
    <property type="entry name" value="G-patch"/>
    <property type="match status" value="1"/>
</dbReference>
<dbReference type="SMART" id="SM00443">
    <property type="entry name" value="G_patch"/>
    <property type="match status" value="1"/>
</dbReference>
<organism evidence="6 7">
    <name type="scientific">Saccoglossus kowalevskii</name>
    <name type="common">Acorn worm</name>
    <dbReference type="NCBI Taxonomy" id="10224"/>
    <lineage>
        <taxon>Eukaryota</taxon>
        <taxon>Metazoa</taxon>
        <taxon>Hemichordata</taxon>
        <taxon>Enteropneusta</taxon>
        <taxon>Harrimaniidae</taxon>
        <taxon>Saccoglossus</taxon>
    </lineage>
</organism>
<feature type="compositionally biased region" description="Basic and acidic residues" evidence="2">
    <location>
        <begin position="21"/>
        <end position="33"/>
    </location>
</feature>
<proteinExistence type="predicted"/>
<keyword evidence="6" id="KW-1185">Reference proteome</keyword>
<dbReference type="RefSeq" id="XP_002735119.1">
    <property type="nucleotide sequence ID" value="XM_002735073.2"/>
</dbReference>
<feature type="compositionally biased region" description="Polar residues" evidence="2">
    <location>
        <begin position="54"/>
        <end position="73"/>
    </location>
</feature>
<evidence type="ECO:0000256" key="2">
    <source>
        <dbReference type="SAM" id="MobiDB-lite"/>
    </source>
</evidence>
<evidence type="ECO:0000259" key="4">
    <source>
        <dbReference type="PROSITE" id="PS50174"/>
    </source>
</evidence>
<dbReference type="Gene3D" id="3.30.160.20">
    <property type="match status" value="1"/>
</dbReference>